<accession>A0A3Q8XQB6</accession>
<evidence type="ECO:0000256" key="8">
    <source>
        <dbReference type="ARBA" id="ARBA00022962"/>
    </source>
</evidence>
<feature type="active site" evidence="9">
    <location>
        <position position="178"/>
    </location>
</feature>
<reference evidence="12 13" key="1">
    <citation type="submission" date="2018-09" db="EMBL/GenBank/DDBJ databases">
        <title>Marinorhizobium profundi gen. nov., sp. nov., isolated from a deep-sea sediment sample from the New Britain Trench and proposal of Marinorhizobiaceae fam. nov. in the order Rhizobiales of the class Alphaproteobacteria.</title>
        <authorList>
            <person name="Cao J."/>
        </authorList>
    </citation>
    <scope>NUCLEOTIDE SEQUENCE [LARGE SCALE GENOMIC DNA]</scope>
    <source>
        <strain evidence="12 13">WS11</strain>
    </source>
</reference>
<dbReference type="Gene3D" id="3.40.50.880">
    <property type="match status" value="1"/>
</dbReference>
<dbReference type="InterPro" id="IPR025777">
    <property type="entry name" value="GMPS_ATP_PPase_dom"/>
</dbReference>
<dbReference type="PROSITE" id="PS51273">
    <property type="entry name" value="GATASE_TYPE_1"/>
    <property type="match status" value="1"/>
</dbReference>
<dbReference type="AlphaFoldDB" id="A0A3Q8XQB6"/>
<dbReference type="HAMAP" id="MF_00344">
    <property type="entry name" value="GMP_synthase"/>
    <property type="match status" value="1"/>
</dbReference>
<keyword evidence="5 9" id="KW-0332">GMP biosynthesis</keyword>
<comment type="catalytic activity">
    <reaction evidence="9">
        <text>XMP + L-glutamine + ATP + H2O = GMP + L-glutamate + AMP + diphosphate + 2 H(+)</text>
        <dbReference type="Rhea" id="RHEA:11680"/>
        <dbReference type="ChEBI" id="CHEBI:15377"/>
        <dbReference type="ChEBI" id="CHEBI:15378"/>
        <dbReference type="ChEBI" id="CHEBI:29985"/>
        <dbReference type="ChEBI" id="CHEBI:30616"/>
        <dbReference type="ChEBI" id="CHEBI:33019"/>
        <dbReference type="ChEBI" id="CHEBI:57464"/>
        <dbReference type="ChEBI" id="CHEBI:58115"/>
        <dbReference type="ChEBI" id="CHEBI:58359"/>
        <dbReference type="ChEBI" id="CHEBI:456215"/>
        <dbReference type="EC" id="6.3.5.2"/>
    </reaction>
</comment>
<dbReference type="Pfam" id="PF00958">
    <property type="entry name" value="GMP_synt_C"/>
    <property type="match status" value="1"/>
</dbReference>
<dbReference type="FunFam" id="3.40.50.880:FF:000001">
    <property type="entry name" value="GMP synthase [glutamine-hydrolyzing]"/>
    <property type="match status" value="1"/>
</dbReference>
<dbReference type="PANTHER" id="PTHR11922">
    <property type="entry name" value="GMP SYNTHASE-RELATED"/>
    <property type="match status" value="1"/>
</dbReference>
<sequence>MTQSIAAHPDTVLIVDFGSQVTQLIARRVREAGVYSEIVPFQLAEDAFHRLSPKAVILSGGPASTTDIGSPRAPQVIFESGLPVLGICYGEQLMCAQLGGAVEGGHHREFGRAFLDIRKDSALFDGIWEVGSRHQVWMSHGDRVTALPEGFEVIGTSTGAPFAAIADEKRRFYAVQFHPEVIHTPDGAKLLSNFVHKIAGLAGDWTMAAYHEQAVQAIRDQVGDGRVICALSGGVDSSVAALLIHEAVGDQLTCILVDHGLMRKNEAAEVVAMFREHYNLSLILVDASDRFIGALEGESDPEKKRKTIGRLFIEIFEEEAGKLGGADFLAQGTLYPDVIESVSFTGGPSVTIKSHHNVGGLPERMNMKLVEPLRELFKDEVRVLGKELGLPDSFIGRHPFPGPGLAIRCPGGITREKLEILREADAIYLDEIRKAGLYDAIWQAFAVLLPVQTVGVMGDGRTYEFVCALRAVTSVDGMTADFYPYDMDFLGRAATRIINEVKGINRVVYDITSKPPGTIEWE</sequence>
<proteinExistence type="inferred from homology"/>
<dbReference type="RefSeq" id="WP_126011201.1">
    <property type="nucleotide sequence ID" value="NZ_CP032509.1"/>
</dbReference>
<evidence type="ECO:0000259" key="11">
    <source>
        <dbReference type="PROSITE" id="PS51553"/>
    </source>
</evidence>
<dbReference type="PANTHER" id="PTHR11922:SF2">
    <property type="entry name" value="GMP SYNTHASE [GLUTAMINE-HYDROLYZING]"/>
    <property type="match status" value="1"/>
</dbReference>
<comment type="function">
    <text evidence="1 9">Catalyzes the synthesis of GMP from XMP.</text>
</comment>
<dbReference type="NCBIfam" id="NF000848">
    <property type="entry name" value="PRK00074.1"/>
    <property type="match status" value="1"/>
</dbReference>
<comment type="subunit">
    <text evidence="9">Homodimer.</text>
</comment>
<feature type="active site" evidence="9">
    <location>
        <position position="180"/>
    </location>
</feature>
<dbReference type="Pfam" id="PF03054">
    <property type="entry name" value="tRNA_Me_trans"/>
    <property type="match status" value="1"/>
</dbReference>
<feature type="binding site" evidence="10">
    <location>
        <begin position="232"/>
        <end position="238"/>
    </location>
    <ligand>
        <name>ATP</name>
        <dbReference type="ChEBI" id="CHEBI:30616"/>
    </ligand>
</feature>
<dbReference type="CDD" id="cd01997">
    <property type="entry name" value="GMP_synthase_C"/>
    <property type="match status" value="1"/>
</dbReference>
<evidence type="ECO:0000256" key="9">
    <source>
        <dbReference type="HAMAP-Rule" id="MF_00344"/>
    </source>
</evidence>
<gene>
    <name evidence="9" type="primary">guaA</name>
    <name evidence="12" type="ORF">D5400_17655</name>
</gene>
<keyword evidence="8 9" id="KW-0315">Glutamine amidotransferase</keyword>
<dbReference type="FunFam" id="3.30.300.10:FF:000002">
    <property type="entry name" value="GMP synthase [glutamine-hydrolyzing]"/>
    <property type="match status" value="1"/>
</dbReference>
<dbReference type="Pfam" id="PF00117">
    <property type="entry name" value="GATase"/>
    <property type="match status" value="1"/>
</dbReference>
<evidence type="ECO:0000256" key="5">
    <source>
        <dbReference type="ARBA" id="ARBA00022749"/>
    </source>
</evidence>
<dbReference type="PRINTS" id="PR00096">
    <property type="entry name" value="GATASE"/>
</dbReference>
<dbReference type="InterPro" id="IPR001674">
    <property type="entry name" value="GMP_synth_C"/>
</dbReference>
<dbReference type="KEGG" id="abaw:D5400_17655"/>
<dbReference type="InterPro" id="IPR004739">
    <property type="entry name" value="GMP_synth_GATase"/>
</dbReference>
<protein>
    <recommendedName>
        <fullName evidence="9">GMP synthase [glutamine-hydrolyzing]</fullName>
        <ecNumber evidence="9">6.3.5.2</ecNumber>
    </recommendedName>
    <alternativeName>
        <fullName evidence="9">GMP synthetase</fullName>
    </alternativeName>
    <alternativeName>
        <fullName evidence="9">Glutamine amidotransferase</fullName>
    </alternativeName>
</protein>
<dbReference type="EC" id="6.3.5.2" evidence="9"/>
<evidence type="ECO:0000256" key="10">
    <source>
        <dbReference type="PROSITE-ProRule" id="PRU00886"/>
    </source>
</evidence>
<dbReference type="OrthoDB" id="9802219at2"/>
<feature type="active site" description="Nucleophile" evidence="9">
    <location>
        <position position="88"/>
    </location>
</feature>
<evidence type="ECO:0000313" key="12">
    <source>
        <dbReference type="EMBL" id="AZN72860.1"/>
    </source>
</evidence>
<evidence type="ECO:0000313" key="13">
    <source>
        <dbReference type="Proteomes" id="UP000268192"/>
    </source>
</evidence>
<comment type="pathway">
    <text evidence="2 9">Purine metabolism; GMP biosynthesis; GMP from XMP (L-Gln route): step 1/1.</text>
</comment>
<keyword evidence="3 9" id="KW-0436">Ligase</keyword>
<name>A0A3Q8XQB6_9HYPH</name>
<dbReference type="FunFam" id="3.40.50.620:FF:000001">
    <property type="entry name" value="GMP synthase [glutamine-hydrolyzing]"/>
    <property type="match status" value="1"/>
</dbReference>
<keyword evidence="7 9" id="KW-0067">ATP-binding</keyword>
<evidence type="ECO:0000256" key="3">
    <source>
        <dbReference type="ARBA" id="ARBA00022598"/>
    </source>
</evidence>
<dbReference type="NCBIfam" id="TIGR00884">
    <property type="entry name" value="guaA_Cterm"/>
    <property type="match status" value="1"/>
</dbReference>
<dbReference type="EMBL" id="CP032509">
    <property type="protein sequence ID" value="AZN72860.1"/>
    <property type="molecule type" value="Genomic_DNA"/>
</dbReference>
<keyword evidence="13" id="KW-1185">Reference proteome</keyword>
<dbReference type="PROSITE" id="PS51553">
    <property type="entry name" value="GMPS_ATP_PPASE"/>
    <property type="match status" value="1"/>
</dbReference>
<dbReference type="CDD" id="cd01742">
    <property type="entry name" value="GATase1_GMP_Synthase"/>
    <property type="match status" value="1"/>
</dbReference>
<evidence type="ECO:0000256" key="1">
    <source>
        <dbReference type="ARBA" id="ARBA00002332"/>
    </source>
</evidence>
<dbReference type="InterPro" id="IPR017926">
    <property type="entry name" value="GATASE"/>
</dbReference>
<dbReference type="PRINTS" id="PR00097">
    <property type="entry name" value="ANTSNTHASEII"/>
</dbReference>
<dbReference type="NCBIfam" id="TIGR00888">
    <property type="entry name" value="guaA_Nterm"/>
    <property type="match status" value="1"/>
</dbReference>
<organism evidence="12 13">
    <name type="scientific">Georhizobium profundi</name>
    <dbReference type="NCBI Taxonomy" id="2341112"/>
    <lineage>
        <taxon>Bacteria</taxon>
        <taxon>Pseudomonadati</taxon>
        <taxon>Pseudomonadota</taxon>
        <taxon>Alphaproteobacteria</taxon>
        <taxon>Hyphomicrobiales</taxon>
        <taxon>Rhizobiaceae</taxon>
        <taxon>Georhizobium</taxon>
    </lineage>
</organism>
<dbReference type="InterPro" id="IPR029062">
    <property type="entry name" value="Class_I_gatase-like"/>
</dbReference>
<dbReference type="GO" id="GO:0005829">
    <property type="term" value="C:cytosol"/>
    <property type="evidence" value="ECO:0007669"/>
    <property type="project" value="TreeGrafter"/>
</dbReference>
<keyword evidence="4 9" id="KW-0547">Nucleotide-binding</keyword>
<evidence type="ECO:0000256" key="6">
    <source>
        <dbReference type="ARBA" id="ARBA00022755"/>
    </source>
</evidence>
<dbReference type="SUPFAM" id="SSF52317">
    <property type="entry name" value="Class I glutamine amidotransferase-like"/>
    <property type="match status" value="1"/>
</dbReference>
<dbReference type="SUPFAM" id="SSF52402">
    <property type="entry name" value="Adenine nucleotide alpha hydrolases-like"/>
    <property type="match status" value="1"/>
</dbReference>
<dbReference type="InterPro" id="IPR022955">
    <property type="entry name" value="GMP_synthase"/>
</dbReference>
<keyword evidence="6 9" id="KW-0658">Purine biosynthesis</keyword>
<dbReference type="Proteomes" id="UP000268192">
    <property type="component" value="Chromosome"/>
</dbReference>
<dbReference type="UniPathway" id="UPA00189">
    <property type="reaction ID" value="UER00296"/>
</dbReference>
<dbReference type="PRINTS" id="PR00099">
    <property type="entry name" value="CPSGATASE"/>
</dbReference>
<feature type="domain" description="GMPS ATP-PPase" evidence="11">
    <location>
        <begin position="205"/>
        <end position="397"/>
    </location>
</feature>
<dbReference type="GO" id="GO:0005524">
    <property type="term" value="F:ATP binding"/>
    <property type="evidence" value="ECO:0007669"/>
    <property type="project" value="UniProtKB-UniRule"/>
</dbReference>
<evidence type="ECO:0000256" key="2">
    <source>
        <dbReference type="ARBA" id="ARBA00005153"/>
    </source>
</evidence>
<dbReference type="SUPFAM" id="SSF54810">
    <property type="entry name" value="GMP synthetase C-terminal dimerisation domain"/>
    <property type="match status" value="1"/>
</dbReference>
<dbReference type="InterPro" id="IPR014729">
    <property type="entry name" value="Rossmann-like_a/b/a_fold"/>
</dbReference>
<evidence type="ECO:0000256" key="7">
    <source>
        <dbReference type="ARBA" id="ARBA00022840"/>
    </source>
</evidence>
<dbReference type="Gene3D" id="3.30.300.10">
    <property type="match status" value="1"/>
</dbReference>
<evidence type="ECO:0000256" key="4">
    <source>
        <dbReference type="ARBA" id="ARBA00022741"/>
    </source>
</evidence>
<dbReference type="GO" id="GO:0003921">
    <property type="term" value="F:GMP synthase activity"/>
    <property type="evidence" value="ECO:0007669"/>
    <property type="project" value="InterPro"/>
</dbReference>
<dbReference type="Gene3D" id="3.40.50.620">
    <property type="entry name" value="HUPs"/>
    <property type="match status" value="1"/>
</dbReference>